<evidence type="ECO:0000256" key="3">
    <source>
        <dbReference type="PROSITE-ProRule" id="PRU00221"/>
    </source>
</evidence>
<dbReference type="AlphaFoldDB" id="A0A166MSI9"/>
<keyword evidence="1 3" id="KW-0853">WD repeat</keyword>
<dbReference type="STRING" id="1314781.A0A166MSI9"/>
<dbReference type="PROSITE" id="PS50082">
    <property type="entry name" value="WD_REPEATS_2"/>
    <property type="match status" value="4"/>
</dbReference>
<keyword evidence="5" id="KW-1185">Reference proteome</keyword>
<organism evidence="4 5">
    <name type="scientific">Exidia glandulosa HHB12029</name>
    <dbReference type="NCBI Taxonomy" id="1314781"/>
    <lineage>
        <taxon>Eukaryota</taxon>
        <taxon>Fungi</taxon>
        <taxon>Dikarya</taxon>
        <taxon>Basidiomycota</taxon>
        <taxon>Agaricomycotina</taxon>
        <taxon>Agaricomycetes</taxon>
        <taxon>Auriculariales</taxon>
        <taxon>Exidiaceae</taxon>
        <taxon>Exidia</taxon>
    </lineage>
</organism>
<evidence type="ECO:0000256" key="2">
    <source>
        <dbReference type="ARBA" id="ARBA00022737"/>
    </source>
</evidence>
<dbReference type="GO" id="GO:1990234">
    <property type="term" value="C:transferase complex"/>
    <property type="evidence" value="ECO:0007669"/>
    <property type="project" value="UniProtKB-ARBA"/>
</dbReference>
<feature type="repeat" description="WD" evidence="3">
    <location>
        <begin position="149"/>
        <end position="189"/>
    </location>
</feature>
<dbReference type="OrthoDB" id="60955at2759"/>
<name>A0A166MSI9_EXIGL</name>
<dbReference type="InterPro" id="IPR015943">
    <property type="entry name" value="WD40/YVTN_repeat-like_dom_sf"/>
</dbReference>
<dbReference type="InterPro" id="IPR001680">
    <property type="entry name" value="WD40_rpt"/>
</dbReference>
<dbReference type="Pfam" id="PF00400">
    <property type="entry name" value="WD40"/>
    <property type="match status" value="4"/>
</dbReference>
<feature type="repeat" description="WD" evidence="3">
    <location>
        <begin position="238"/>
        <end position="279"/>
    </location>
</feature>
<feature type="repeat" description="WD" evidence="3">
    <location>
        <begin position="63"/>
        <end position="104"/>
    </location>
</feature>
<dbReference type="PROSITE" id="PS50294">
    <property type="entry name" value="WD_REPEATS_REGION"/>
    <property type="match status" value="3"/>
</dbReference>
<dbReference type="InParanoid" id="A0A166MSI9"/>
<dbReference type="Gene3D" id="2.130.10.10">
    <property type="entry name" value="YVTN repeat-like/Quinoprotein amine dehydrogenase"/>
    <property type="match status" value="2"/>
</dbReference>
<dbReference type="InterPro" id="IPR036322">
    <property type="entry name" value="WD40_repeat_dom_sf"/>
</dbReference>
<dbReference type="SMART" id="SM00320">
    <property type="entry name" value="WD40"/>
    <property type="match status" value="6"/>
</dbReference>
<dbReference type="Proteomes" id="UP000077266">
    <property type="component" value="Unassembled WGS sequence"/>
</dbReference>
<dbReference type="PANTHER" id="PTHR22847">
    <property type="entry name" value="WD40 REPEAT PROTEIN"/>
    <property type="match status" value="1"/>
</dbReference>
<evidence type="ECO:0000313" key="5">
    <source>
        <dbReference type="Proteomes" id="UP000077266"/>
    </source>
</evidence>
<protein>
    <submittedName>
        <fullName evidence="4">WD40 repeat-like protein</fullName>
    </submittedName>
</protein>
<evidence type="ECO:0000313" key="4">
    <source>
        <dbReference type="EMBL" id="KZV78350.1"/>
    </source>
</evidence>
<dbReference type="InterPro" id="IPR020472">
    <property type="entry name" value="WD40_PAC1"/>
</dbReference>
<dbReference type="EMBL" id="KV426939">
    <property type="protein sequence ID" value="KZV78350.1"/>
    <property type="molecule type" value="Genomic_DNA"/>
</dbReference>
<dbReference type="SUPFAM" id="SSF50978">
    <property type="entry name" value="WD40 repeat-like"/>
    <property type="match status" value="1"/>
</dbReference>
<evidence type="ECO:0000256" key="1">
    <source>
        <dbReference type="ARBA" id="ARBA00022574"/>
    </source>
</evidence>
<dbReference type="PANTHER" id="PTHR22847:SF637">
    <property type="entry name" value="WD REPEAT DOMAIN 5B"/>
    <property type="match status" value="1"/>
</dbReference>
<feature type="repeat" description="WD" evidence="3">
    <location>
        <begin position="298"/>
        <end position="320"/>
    </location>
</feature>
<keyword evidence="2" id="KW-0677">Repeat</keyword>
<accession>A0A166MSI9</accession>
<proteinExistence type="predicted"/>
<gene>
    <name evidence="4" type="ORF">EXIGLDRAFT_690177</name>
</gene>
<sequence length="339" mass="36363">MYAIQRALLRLEFPSPTLHRERLVTEILGLAYVNGPCEFHSSFDTILVFHNINTILAYFPLPLRGHKGDVTSVAFTADGGHVISWAAGELVRRWDVMTGESTTPIIDVDPAITCLALSPDNSQVVAALDYGGAILVWGTSPASTECKVLTGHSGTIFSVAFAPAHQLVSGSTDGTVRIWNPADGQQLGASLHALESVWCVSTYPSQGDGAPQVLLAAGCQGGRVLLWDAVSRQLLWSQSPSTDPIECLAFSPFGKHIASASWDGTVRFWSIETGEEASGPLVLGERSWGPGRAWAQCVAFSPDGTRIVVGDDAPTLRIWDRIPLEGRSHSYPTDVQIGT</sequence>
<reference evidence="4 5" key="1">
    <citation type="journal article" date="2016" name="Mol. Biol. Evol.">
        <title>Comparative Genomics of Early-Diverging Mushroom-Forming Fungi Provides Insights into the Origins of Lignocellulose Decay Capabilities.</title>
        <authorList>
            <person name="Nagy L.G."/>
            <person name="Riley R."/>
            <person name="Tritt A."/>
            <person name="Adam C."/>
            <person name="Daum C."/>
            <person name="Floudas D."/>
            <person name="Sun H."/>
            <person name="Yadav J.S."/>
            <person name="Pangilinan J."/>
            <person name="Larsson K.H."/>
            <person name="Matsuura K."/>
            <person name="Barry K."/>
            <person name="Labutti K."/>
            <person name="Kuo R."/>
            <person name="Ohm R.A."/>
            <person name="Bhattacharya S.S."/>
            <person name="Shirouzu T."/>
            <person name="Yoshinaga Y."/>
            <person name="Martin F.M."/>
            <person name="Grigoriev I.V."/>
            <person name="Hibbett D.S."/>
        </authorList>
    </citation>
    <scope>NUCLEOTIDE SEQUENCE [LARGE SCALE GENOMIC DNA]</scope>
    <source>
        <strain evidence="4 5">HHB12029</strain>
    </source>
</reference>
<dbReference type="PRINTS" id="PR00320">
    <property type="entry name" value="GPROTEINBRPT"/>
</dbReference>